<sequence>MALLAILAISGSKALQPVVHILLMYTISLRLAINACFLRNHPTLSRFLHVIPLLCTSCMAGVTLVSDTRSPVLATIGILLGVLPLVTIAIHHGQLCDEASTVVLPVRMQDVPMAVALGSAET</sequence>
<organism evidence="2 3">
    <name type="scientific">Boletus edulis BED1</name>
    <dbReference type="NCBI Taxonomy" id="1328754"/>
    <lineage>
        <taxon>Eukaryota</taxon>
        <taxon>Fungi</taxon>
        <taxon>Dikarya</taxon>
        <taxon>Basidiomycota</taxon>
        <taxon>Agaricomycotina</taxon>
        <taxon>Agaricomycetes</taxon>
        <taxon>Agaricomycetidae</taxon>
        <taxon>Boletales</taxon>
        <taxon>Boletineae</taxon>
        <taxon>Boletaceae</taxon>
        <taxon>Boletoideae</taxon>
        <taxon>Boletus</taxon>
    </lineage>
</organism>
<feature type="transmembrane region" description="Helical" evidence="1">
    <location>
        <begin position="47"/>
        <end position="65"/>
    </location>
</feature>
<dbReference type="Proteomes" id="UP001194468">
    <property type="component" value="Unassembled WGS sequence"/>
</dbReference>
<reference evidence="2" key="2">
    <citation type="journal article" date="2020" name="Nat. Commun.">
        <title>Large-scale genome sequencing of mycorrhizal fungi provides insights into the early evolution of symbiotic traits.</title>
        <authorList>
            <person name="Miyauchi S."/>
            <person name="Kiss E."/>
            <person name="Kuo A."/>
            <person name="Drula E."/>
            <person name="Kohler A."/>
            <person name="Sanchez-Garcia M."/>
            <person name="Morin E."/>
            <person name="Andreopoulos B."/>
            <person name="Barry K.W."/>
            <person name="Bonito G."/>
            <person name="Buee M."/>
            <person name="Carver A."/>
            <person name="Chen C."/>
            <person name="Cichocki N."/>
            <person name="Clum A."/>
            <person name="Culley D."/>
            <person name="Crous P.W."/>
            <person name="Fauchery L."/>
            <person name="Girlanda M."/>
            <person name="Hayes R.D."/>
            <person name="Keri Z."/>
            <person name="LaButti K."/>
            <person name="Lipzen A."/>
            <person name="Lombard V."/>
            <person name="Magnuson J."/>
            <person name="Maillard F."/>
            <person name="Murat C."/>
            <person name="Nolan M."/>
            <person name="Ohm R.A."/>
            <person name="Pangilinan J."/>
            <person name="Pereira M.F."/>
            <person name="Perotto S."/>
            <person name="Peter M."/>
            <person name="Pfister S."/>
            <person name="Riley R."/>
            <person name="Sitrit Y."/>
            <person name="Stielow J.B."/>
            <person name="Szollosi G."/>
            <person name="Zifcakova L."/>
            <person name="Stursova M."/>
            <person name="Spatafora J.W."/>
            <person name="Tedersoo L."/>
            <person name="Vaario L.M."/>
            <person name="Yamada A."/>
            <person name="Yan M."/>
            <person name="Wang P."/>
            <person name="Xu J."/>
            <person name="Bruns T."/>
            <person name="Baldrian P."/>
            <person name="Vilgalys R."/>
            <person name="Dunand C."/>
            <person name="Henrissat B."/>
            <person name="Grigoriev I.V."/>
            <person name="Hibbett D."/>
            <person name="Nagy L.G."/>
            <person name="Martin F.M."/>
        </authorList>
    </citation>
    <scope>NUCLEOTIDE SEQUENCE</scope>
    <source>
        <strain evidence="2">BED1</strain>
    </source>
</reference>
<gene>
    <name evidence="2" type="ORF">L210DRAFT_904575</name>
</gene>
<evidence type="ECO:0000313" key="3">
    <source>
        <dbReference type="Proteomes" id="UP001194468"/>
    </source>
</evidence>
<dbReference type="EMBL" id="WHUW01000009">
    <property type="protein sequence ID" value="KAF8442222.1"/>
    <property type="molecule type" value="Genomic_DNA"/>
</dbReference>
<proteinExistence type="predicted"/>
<protein>
    <submittedName>
        <fullName evidence="2">Uncharacterized protein</fullName>
    </submittedName>
</protein>
<feature type="transmembrane region" description="Helical" evidence="1">
    <location>
        <begin position="72"/>
        <end position="90"/>
    </location>
</feature>
<evidence type="ECO:0000256" key="1">
    <source>
        <dbReference type="SAM" id="Phobius"/>
    </source>
</evidence>
<reference evidence="2" key="1">
    <citation type="submission" date="2019-10" db="EMBL/GenBank/DDBJ databases">
        <authorList>
            <consortium name="DOE Joint Genome Institute"/>
            <person name="Kuo A."/>
            <person name="Miyauchi S."/>
            <person name="Kiss E."/>
            <person name="Drula E."/>
            <person name="Kohler A."/>
            <person name="Sanchez-Garcia M."/>
            <person name="Andreopoulos B."/>
            <person name="Barry K.W."/>
            <person name="Bonito G."/>
            <person name="Buee M."/>
            <person name="Carver A."/>
            <person name="Chen C."/>
            <person name="Cichocki N."/>
            <person name="Clum A."/>
            <person name="Culley D."/>
            <person name="Crous P.W."/>
            <person name="Fauchery L."/>
            <person name="Girlanda M."/>
            <person name="Hayes R."/>
            <person name="Keri Z."/>
            <person name="LaButti K."/>
            <person name="Lipzen A."/>
            <person name="Lombard V."/>
            <person name="Magnuson J."/>
            <person name="Maillard F."/>
            <person name="Morin E."/>
            <person name="Murat C."/>
            <person name="Nolan M."/>
            <person name="Ohm R."/>
            <person name="Pangilinan J."/>
            <person name="Pereira M."/>
            <person name="Perotto S."/>
            <person name="Peter M."/>
            <person name="Riley R."/>
            <person name="Sitrit Y."/>
            <person name="Stielow B."/>
            <person name="Szollosi G."/>
            <person name="Zifcakova L."/>
            <person name="Stursova M."/>
            <person name="Spatafora J.W."/>
            <person name="Tedersoo L."/>
            <person name="Vaario L.-M."/>
            <person name="Yamada A."/>
            <person name="Yan M."/>
            <person name="Wang P."/>
            <person name="Xu J."/>
            <person name="Bruns T."/>
            <person name="Baldrian P."/>
            <person name="Vilgalys R."/>
            <person name="Henrissat B."/>
            <person name="Grigoriev I.V."/>
            <person name="Hibbett D."/>
            <person name="Nagy L.G."/>
            <person name="Martin F.M."/>
        </authorList>
    </citation>
    <scope>NUCLEOTIDE SEQUENCE</scope>
    <source>
        <strain evidence="2">BED1</strain>
    </source>
</reference>
<dbReference type="AlphaFoldDB" id="A0AAD4GGA8"/>
<keyword evidence="1" id="KW-0472">Membrane</keyword>
<evidence type="ECO:0000313" key="2">
    <source>
        <dbReference type="EMBL" id="KAF8442222.1"/>
    </source>
</evidence>
<keyword evidence="3" id="KW-1185">Reference proteome</keyword>
<keyword evidence="1" id="KW-1133">Transmembrane helix</keyword>
<keyword evidence="1" id="KW-0812">Transmembrane</keyword>
<accession>A0AAD4GGA8</accession>
<comment type="caution">
    <text evidence="2">The sequence shown here is derived from an EMBL/GenBank/DDBJ whole genome shotgun (WGS) entry which is preliminary data.</text>
</comment>
<name>A0AAD4GGA8_BOLED</name>